<feature type="transmembrane region" description="Helical" evidence="5">
    <location>
        <begin position="127"/>
        <end position="151"/>
    </location>
</feature>
<comment type="subcellular location">
    <subcellularLocation>
        <location evidence="1">Membrane</location>
        <topology evidence="1">Multi-pass membrane protein</topology>
    </subcellularLocation>
</comment>
<dbReference type="EMBL" id="JACHHF010000005">
    <property type="protein sequence ID" value="MBB5176120.1"/>
    <property type="molecule type" value="Genomic_DNA"/>
</dbReference>
<dbReference type="Pfam" id="PF01758">
    <property type="entry name" value="SBF"/>
    <property type="match status" value="1"/>
</dbReference>
<dbReference type="Proteomes" id="UP000579136">
    <property type="component" value="Unassembled WGS sequence"/>
</dbReference>
<feature type="transmembrane region" description="Helical" evidence="5">
    <location>
        <begin position="157"/>
        <end position="184"/>
    </location>
</feature>
<feature type="transmembrane region" description="Helical" evidence="5">
    <location>
        <begin position="191"/>
        <end position="212"/>
    </location>
</feature>
<feature type="transmembrane region" description="Helical" evidence="5">
    <location>
        <begin position="70"/>
        <end position="92"/>
    </location>
</feature>
<evidence type="ECO:0000256" key="3">
    <source>
        <dbReference type="ARBA" id="ARBA00022989"/>
    </source>
</evidence>
<dbReference type="GO" id="GO:0016020">
    <property type="term" value="C:membrane"/>
    <property type="evidence" value="ECO:0007669"/>
    <property type="project" value="UniProtKB-SubCell"/>
</dbReference>
<comment type="caution">
    <text evidence="6">The sequence shown here is derived from an EMBL/GenBank/DDBJ whole genome shotgun (WGS) entry which is preliminary data.</text>
</comment>
<sequence>MQYVLKFSKFMTNMMAVWVILFTVIALIYPNLFIWIAPYITILLGVIMFTMGLTLSIDDFKEIFKQPIKVIVLALSQYLVMPIIAVSLVFLFNLPPEIAIGVILVGSSPGGTSSNVMTFLAKGNVALSVAATTVTTLLAPIVTPSLTLLLASTWLDISFSAMMVSILQVVLIPVLLGLGVGSLFRKQVDRVVDVLPMISMTWILGVMTAVTASNVDNILASGLIILLVVILHNSLGYVTGFLLGKIFKFNLADTKTISIEVGMQNSGLATTLAVQHFEPVTALPGALFSVWHSLSGAVLANVFGKIKEKDSDTMNQKFNQEVHV</sequence>
<reference evidence="6 7" key="1">
    <citation type="submission" date="2020-08" db="EMBL/GenBank/DDBJ databases">
        <title>Genomic Encyclopedia of Type Strains, Phase IV (KMG-IV): sequencing the most valuable type-strain genomes for metagenomic binning, comparative biology and taxonomic classification.</title>
        <authorList>
            <person name="Goeker M."/>
        </authorList>
    </citation>
    <scope>NUCLEOTIDE SEQUENCE [LARGE SCALE GENOMIC DNA]</scope>
    <source>
        <strain evidence="6 7">DSM 19163</strain>
    </source>
</reference>
<feature type="transmembrane region" description="Helical" evidence="5">
    <location>
        <begin position="98"/>
        <end position="120"/>
    </location>
</feature>
<evidence type="ECO:0000256" key="5">
    <source>
        <dbReference type="SAM" id="Phobius"/>
    </source>
</evidence>
<evidence type="ECO:0000313" key="6">
    <source>
        <dbReference type="EMBL" id="MBB5176120.1"/>
    </source>
</evidence>
<feature type="transmembrane region" description="Helical" evidence="5">
    <location>
        <begin position="12"/>
        <end position="30"/>
    </location>
</feature>
<dbReference type="InterPro" id="IPR038770">
    <property type="entry name" value="Na+/solute_symporter_sf"/>
</dbReference>
<feature type="transmembrane region" description="Helical" evidence="5">
    <location>
        <begin position="36"/>
        <end position="58"/>
    </location>
</feature>
<gene>
    <name evidence="6" type="ORF">HNQ45_001007</name>
</gene>
<evidence type="ECO:0000256" key="4">
    <source>
        <dbReference type="ARBA" id="ARBA00023136"/>
    </source>
</evidence>
<dbReference type="RefSeq" id="WP_183674074.1">
    <property type="nucleotide sequence ID" value="NZ_CBCRYX010000004.1"/>
</dbReference>
<dbReference type="PANTHER" id="PTHR10361:SF28">
    <property type="entry name" value="P3 PROTEIN-RELATED"/>
    <property type="match status" value="1"/>
</dbReference>
<evidence type="ECO:0000313" key="7">
    <source>
        <dbReference type="Proteomes" id="UP000579136"/>
    </source>
</evidence>
<dbReference type="Gene3D" id="1.20.1530.20">
    <property type="match status" value="1"/>
</dbReference>
<evidence type="ECO:0000256" key="2">
    <source>
        <dbReference type="ARBA" id="ARBA00022692"/>
    </source>
</evidence>
<dbReference type="PANTHER" id="PTHR10361">
    <property type="entry name" value="SODIUM-BILE ACID COTRANSPORTER"/>
    <property type="match status" value="1"/>
</dbReference>
<keyword evidence="7" id="KW-1185">Reference proteome</keyword>
<proteinExistence type="predicted"/>
<accession>A0A9Q2CZE3</accession>
<dbReference type="InterPro" id="IPR002657">
    <property type="entry name" value="BilAc:Na_symport/Acr3"/>
</dbReference>
<keyword evidence="4 5" id="KW-0472">Membrane</keyword>
<feature type="transmembrane region" description="Helical" evidence="5">
    <location>
        <begin position="218"/>
        <end position="243"/>
    </location>
</feature>
<dbReference type="InterPro" id="IPR004710">
    <property type="entry name" value="Bilac:Na_transpt"/>
</dbReference>
<organism evidence="6 7">
    <name type="scientific">Nosocomiicoccus ampullae</name>
    <dbReference type="NCBI Taxonomy" id="489910"/>
    <lineage>
        <taxon>Bacteria</taxon>
        <taxon>Bacillati</taxon>
        <taxon>Bacillota</taxon>
        <taxon>Bacilli</taxon>
        <taxon>Bacillales</taxon>
        <taxon>Staphylococcaceae</taxon>
        <taxon>Nosocomiicoccus</taxon>
    </lineage>
</organism>
<keyword evidence="2 5" id="KW-0812">Transmembrane</keyword>
<name>A0A9Q2CZE3_9STAP</name>
<evidence type="ECO:0000256" key="1">
    <source>
        <dbReference type="ARBA" id="ARBA00004141"/>
    </source>
</evidence>
<keyword evidence="3 5" id="KW-1133">Transmembrane helix</keyword>
<protein>
    <submittedName>
        <fullName evidence="6">BASS family bile acid:Na+ symporter</fullName>
    </submittedName>
</protein>
<dbReference type="AlphaFoldDB" id="A0A9Q2CZE3"/>